<keyword evidence="4 7" id="KW-0812">Transmembrane</keyword>
<keyword evidence="3" id="KW-1003">Cell membrane</keyword>
<keyword evidence="5 7" id="KW-1133">Transmembrane helix</keyword>
<evidence type="ECO:0000313" key="10">
    <source>
        <dbReference type="Proteomes" id="UP000001572"/>
    </source>
</evidence>
<dbReference type="InterPro" id="IPR005769">
    <property type="entry name" value="PhnE/PtxC"/>
</dbReference>
<dbReference type="Gene3D" id="1.10.3720.10">
    <property type="entry name" value="MetI-like"/>
    <property type="match status" value="2"/>
</dbReference>
<gene>
    <name evidence="9" type="ordered locus">Amet_0517</name>
</gene>
<evidence type="ECO:0000256" key="5">
    <source>
        <dbReference type="ARBA" id="ARBA00022989"/>
    </source>
</evidence>
<dbReference type="STRING" id="293826.Amet_0517"/>
<dbReference type="InterPro" id="IPR035906">
    <property type="entry name" value="MetI-like_sf"/>
</dbReference>
<dbReference type="eggNOG" id="COG3639">
    <property type="taxonomic scope" value="Bacteria"/>
</dbReference>
<feature type="transmembrane region" description="Helical" evidence="7">
    <location>
        <begin position="351"/>
        <end position="374"/>
    </location>
</feature>
<dbReference type="Proteomes" id="UP000001572">
    <property type="component" value="Chromosome"/>
</dbReference>
<evidence type="ECO:0000256" key="7">
    <source>
        <dbReference type="RuleBase" id="RU363032"/>
    </source>
</evidence>
<comment type="subcellular location">
    <subcellularLocation>
        <location evidence="1 7">Cell membrane</location>
        <topology evidence="1 7">Multi-pass membrane protein</topology>
    </subcellularLocation>
</comment>
<dbReference type="CDD" id="cd06261">
    <property type="entry name" value="TM_PBP2"/>
    <property type="match status" value="1"/>
</dbReference>
<evidence type="ECO:0000259" key="8">
    <source>
        <dbReference type="PROSITE" id="PS50928"/>
    </source>
</evidence>
<evidence type="ECO:0000256" key="1">
    <source>
        <dbReference type="ARBA" id="ARBA00004651"/>
    </source>
</evidence>
<accession>A6TKM6</accession>
<feature type="transmembrane region" description="Helical" evidence="7">
    <location>
        <begin position="192"/>
        <end position="213"/>
    </location>
</feature>
<evidence type="ECO:0000256" key="3">
    <source>
        <dbReference type="ARBA" id="ARBA00022475"/>
    </source>
</evidence>
<feature type="transmembrane region" description="Helical" evidence="7">
    <location>
        <begin position="293"/>
        <end position="311"/>
    </location>
</feature>
<keyword evidence="6 7" id="KW-0472">Membrane</keyword>
<evidence type="ECO:0000313" key="9">
    <source>
        <dbReference type="EMBL" id="ABR46744.1"/>
    </source>
</evidence>
<proteinExistence type="inferred from homology"/>
<dbReference type="Pfam" id="PF00528">
    <property type="entry name" value="BPD_transp_1"/>
    <property type="match status" value="2"/>
</dbReference>
<dbReference type="NCBIfam" id="TIGR01097">
    <property type="entry name" value="PhnE"/>
    <property type="match status" value="2"/>
</dbReference>
<dbReference type="PANTHER" id="PTHR30043">
    <property type="entry name" value="PHOSPHONATES TRANSPORT SYSTEM PERMEASE PROTEIN"/>
    <property type="match status" value="1"/>
</dbReference>
<feature type="transmembrane region" description="Helical" evidence="7">
    <location>
        <begin position="248"/>
        <end position="272"/>
    </location>
</feature>
<sequence>MRKTSRYKKHISKTNKYKEYMSHKRKKIYIFLGLAIFALTFFCVMIDFSFLRIYQGIPSMYNLVERMLSPNLSYTQEVFSKLLETIEIAVTSSFVGVLLAMPFALLTAGNITPSRHVAMILNRFFAFLRTIPNLIWAALLVSVFSIGQFSGIVALTITGFLIALKLFRENIETINENLLNSTKSVGANQIQVLRYCVLPTILELAASVFFMVLEINIRSATVLGLVGAGGIGQIMWRDLNHLRYDNLATLVLILLLTIGTIDALSFIVRRYIKRSFILHQSIESYKRAPQKRILQLILLSIVLGFWIMNAIDINYARLIMGLEQGYLMISRMIRFEWAYVPRLLEGIRESFFIAIFATMTGAIGALFLSFFTAYNTAPLKVTSFLTKGMVNLLRTFPPIVTAIIFFRGVGPGPLAGAMALSIYTTGVLTKLYSEVIENSHENIKNSILVTGSTNLNAFRYGILPETLPAFISLVLYRLESNIRTSTILGIIGAGGIGTILSMNITWRNWERVGLLILGISIMIMSIDVLSYYLRKRLV</sequence>
<dbReference type="HOGENOM" id="CLU_039922_0_0_9"/>
<evidence type="ECO:0000256" key="2">
    <source>
        <dbReference type="ARBA" id="ARBA00022448"/>
    </source>
</evidence>
<dbReference type="AlphaFoldDB" id="A6TKM6"/>
<feature type="transmembrane region" description="Helical" evidence="7">
    <location>
        <begin position="220"/>
        <end position="236"/>
    </location>
</feature>
<dbReference type="KEGG" id="amt:Amet_0517"/>
<keyword evidence="10" id="KW-1185">Reference proteome</keyword>
<evidence type="ECO:0000256" key="4">
    <source>
        <dbReference type="ARBA" id="ARBA00022692"/>
    </source>
</evidence>
<feature type="transmembrane region" description="Helical" evidence="7">
    <location>
        <begin position="512"/>
        <end position="533"/>
    </location>
</feature>
<comment type="similarity">
    <text evidence="7">Belongs to the binding-protein-dependent transport system permease family.</text>
</comment>
<dbReference type="PROSITE" id="PS50928">
    <property type="entry name" value="ABC_TM1"/>
    <property type="match status" value="2"/>
</dbReference>
<feature type="transmembrane region" description="Helical" evidence="7">
    <location>
        <begin position="134"/>
        <end position="163"/>
    </location>
</feature>
<feature type="transmembrane region" description="Helical" evidence="7">
    <location>
        <begin position="28"/>
        <end position="54"/>
    </location>
</feature>
<feature type="transmembrane region" description="Helical" evidence="7">
    <location>
        <begin position="487"/>
        <end position="506"/>
    </location>
</feature>
<dbReference type="EMBL" id="CP000724">
    <property type="protein sequence ID" value="ABR46744.1"/>
    <property type="molecule type" value="Genomic_DNA"/>
</dbReference>
<feature type="transmembrane region" description="Helical" evidence="7">
    <location>
        <begin position="88"/>
        <end position="113"/>
    </location>
</feature>
<dbReference type="InterPro" id="IPR000515">
    <property type="entry name" value="MetI-like"/>
</dbReference>
<keyword evidence="2 7" id="KW-0813">Transport</keyword>
<dbReference type="SUPFAM" id="SSF161098">
    <property type="entry name" value="MetI-like"/>
    <property type="match status" value="2"/>
</dbReference>
<dbReference type="GO" id="GO:0015416">
    <property type="term" value="F:ABC-type phosphonate transporter activity"/>
    <property type="evidence" value="ECO:0007669"/>
    <property type="project" value="InterPro"/>
</dbReference>
<protein>
    <submittedName>
        <fullName evidence="9">Phosphonate ABC transporter, inner membrane subunit</fullName>
    </submittedName>
</protein>
<dbReference type="OrthoDB" id="8557224at2"/>
<reference evidence="10" key="1">
    <citation type="journal article" date="2016" name="Genome Announc.">
        <title>Complete genome sequence of Alkaliphilus metalliredigens strain QYMF, an alkaliphilic and metal-reducing bacterium isolated from borax-contaminated leachate ponds.</title>
        <authorList>
            <person name="Hwang C."/>
            <person name="Copeland A."/>
            <person name="Lucas S."/>
            <person name="Lapidus A."/>
            <person name="Barry K."/>
            <person name="Detter J.C."/>
            <person name="Glavina Del Rio T."/>
            <person name="Hammon N."/>
            <person name="Israni S."/>
            <person name="Dalin E."/>
            <person name="Tice H."/>
            <person name="Pitluck S."/>
            <person name="Chertkov O."/>
            <person name="Brettin T."/>
            <person name="Bruce D."/>
            <person name="Han C."/>
            <person name="Schmutz J."/>
            <person name="Larimer F."/>
            <person name="Land M.L."/>
            <person name="Hauser L."/>
            <person name="Kyrpides N."/>
            <person name="Mikhailova N."/>
            <person name="Ye Q."/>
            <person name="Zhou J."/>
            <person name="Richardson P."/>
            <person name="Fields M.W."/>
        </authorList>
    </citation>
    <scope>NUCLEOTIDE SEQUENCE [LARGE SCALE GENOMIC DNA]</scope>
    <source>
        <strain evidence="10">QYMF</strain>
    </source>
</reference>
<feature type="domain" description="ABC transmembrane type-1" evidence="8">
    <location>
        <begin position="347"/>
        <end position="530"/>
    </location>
</feature>
<dbReference type="GO" id="GO:0005886">
    <property type="term" value="C:plasma membrane"/>
    <property type="evidence" value="ECO:0007669"/>
    <property type="project" value="UniProtKB-SubCell"/>
</dbReference>
<feature type="domain" description="ABC transmembrane type-1" evidence="8">
    <location>
        <begin position="82"/>
        <end position="265"/>
    </location>
</feature>
<dbReference type="PANTHER" id="PTHR30043:SF1">
    <property type="entry name" value="ABC TRANSPORT SYSTEM PERMEASE PROTEIN P69"/>
    <property type="match status" value="1"/>
</dbReference>
<name>A6TKM6_ALKMQ</name>
<evidence type="ECO:0000256" key="6">
    <source>
        <dbReference type="ARBA" id="ARBA00023136"/>
    </source>
</evidence>
<organism evidence="9 10">
    <name type="scientific">Alkaliphilus metalliredigens (strain QYMF)</name>
    <dbReference type="NCBI Taxonomy" id="293826"/>
    <lineage>
        <taxon>Bacteria</taxon>
        <taxon>Bacillati</taxon>
        <taxon>Bacillota</taxon>
        <taxon>Clostridia</taxon>
        <taxon>Peptostreptococcales</taxon>
        <taxon>Natronincolaceae</taxon>
        <taxon>Alkaliphilus</taxon>
    </lineage>
</organism>